<sequence>MLPVKALASHSALVRPPVPSCPRTASRPHLGVRRQLHSQRQVRVWAGEWPDQELIDQALEEFPDKGVANTEEGRALVSNGGYTYLDVRPTIELDQVGKVNGVKMVNIPVMNGGAKWSSEKKKKVFFKKENPDFVSQVEKKFPDKDTKLLIGCSDGRRYAMDALMALDEAGYTNIVGLKGGFFGWYRAFDNKGVRRRFGEYAEDMYARGAGDSAGIHSSGAGFNRSDFVEFPGMPEYEDDE</sequence>
<accession>A0AAW1PJS0</accession>
<dbReference type="PROSITE" id="PS50206">
    <property type="entry name" value="RHODANESE_3"/>
    <property type="match status" value="1"/>
</dbReference>
<dbReference type="InterPro" id="IPR001763">
    <property type="entry name" value="Rhodanese-like_dom"/>
</dbReference>
<name>A0AAW1PJS0_9CHLO</name>
<dbReference type="SUPFAM" id="SSF52821">
    <property type="entry name" value="Rhodanese/Cell cycle control phosphatase"/>
    <property type="match status" value="1"/>
</dbReference>
<dbReference type="SMART" id="SM00450">
    <property type="entry name" value="RHOD"/>
    <property type="match status" value="1"/>
</dbReference>
<reference evidence="2 3" key="1">
    <citation type="journal article" date="2024" name="Nat. Commun.">
        <title>Phylogenomics reveals the evolutionary origins of lichenization in chlorophyte algae.</title>
        <authorList>
            <person name="Puginier C."/>
            <person name="Libourel C."/>
            <person name="Otte J."/>
            <person name="Skaloud P."/>
            <person name="Haon M."/>
            <person name="Grisel S."/>
            <person name="Petersen M."/>
            <person name="Berrin J.G."/>
            <person name="Delaux P.M."/>
            <person name="Dal Grande F."/>
            <person name="Keller J."/>
        </authorList>
    </citation>
    <scope>NUCLEOTIDE SEQUENCE [LARGE SCALE GENOMIC DNA]</scope>
    <source>
        <strain evidence="2 3">SAG 2036</strain>
    </source>
</reference>
<proteinExistence type="predicted"/>
<dbReference type="PANTHER" id="PTHR44542">
    <property type="entry name" value="THIOSULFATE SULFURTRANSFERASE 18"/>
    <property type="match status" value="1"/>
</dbReference>
<dbReference type="AlphaFoldDB" id="A0AAW1PJS0"/>
<evidence type="ECO:0000313" key="3">
    <source>
        <dbReference type="Proteomes" id="UP001465755"/>
    </source>
</evidence>
<comment type="caution">
    <text evidence="2">The sequence shown here is derived from an EMBL/GenBank/DDBJ whole genome shotgun (WGS) entry which is preliminary data.</text>
</comment>
<dbReference type="InterPro" id="IPR044684">
    <property type="entry name" value="STR17/STR18/HARC1-like"/>
</dbReference>
<dbReference type="Pfam" id="PF00581">
    <property type="entry name" value="Rhodanese"/>
    <property type="match status" value="1"/>
</dbReference>
<dbReference type="Gene3D" id="3.40.250.10">
    <property type="entry name" value="Rhodanese-like domain"/>
    <property type="match status" value="1"/>
</dbReference>
<dbReference type="EMBL" id="JALJOQ010000026">
    <property type="protein sequence ID" value="KAK9808139.1"/>
    <property type="molecule type" value="Genomic_DNA"/>
</dbReference>
<keyword evidence="3" id="KW-1185">Reference proteome</keyword>
<dbReference type="InterPro" id="IPR036873">
    <property type="entry name" value="Rhodanese-like_dom_sf"/>
</dbReference>
<gene>
    <name evidence="2" type="ORF">WJX73_001091</name>
</gene>
<dbReference type="GO" id="GO:0003824">
    <property type="term" value="F:catalytic activity"/>
    <property type="evidence" value="ECO:0007669"/>
    <property type="project" value="InterPro"/>
</dbReference>
<evidence type="ECO:0000259" key="1">
    <source>
        <dbReference type="PROSITE" id="PS50206"/>
    </source>
</evidence>
<protein>
    <recommendedName>
        <fullName evidence="1">Rhodanese domain-containing protein</fullName>
    </recommendedName>
</protein>
<dbReference type="PANTHER" id="PTHR44542:SF14">
    <property type="entry name" value="PROTEIN HIGH ARSENIC CONTENT 1, MITOCHONDRIAL-RELATED"/>
    <property type="match status" value="1"/>
</dbReference>
<dbReference type="Proteomes" id="UP001465755">
    <property type="component" value="Unassembled WGS sequence"/>
</dbReference>
<evidence type="ECO:0000313" key="2">
    <source>
        <dbReference type="EMBL" id="KAK9808139.1"/>
    </source>
</evidence>
<feature type="domain" description="Rhodanese" evidence="1">
    <location>
        <begin position="78"/>
        <end position="193"/>
    </location>
</feature>
<organism evidence="2 3">
    <name type="scientific">Symbiochloris irregularis</name>
    <dbReference type="NCBI Taxonomy" id="706552"/>
    <lineage>
        <taxon>Eukaryota</taxon>
        <taxon>Viridiplantae</taxon>
        <taxon>Chlorophyta</taxon>
        <taxon>core chlorophytes</taxon>
        <taxon>Trebouxiophyceae</taxon>
        <taxon>Trebouxiales</taxon>
        <taxon>Trebouxiaceae</taxon>
        <taxon>Symbiochloris</taxon>
    </lineage>
</organism>
<dbReference type="CDD" id="cd00158">
    <property type="entry name" value="RHOD"/>
    <property type="match status" value="1"/>
</dbReference>